<comment type="caution">
    <text evidence="1">The sequence shown here is derived from an EMBL/GenBank/DDBJ whole genome shotgun (WGS) entry which is preliminary data.</text>
</comment>
<dbReference type="AlphaFoldDB" id="A0A4Z0HHY3"/>
<dbReference type="RefSeq" id="WP_135361675.1">
    <property type="nucleotide sequence ID" value="NZ_RWJZ01000016.1"/>
</dbReference>
<dbReference type="Proteomes" id="UP000297792">
    <property type="component" value="Unassembled WGS sequence"/>
</dbReference>
<evidence type="ECO:0000313" key="2">
    <source>
        <dbReference type="Proteomes" id="UP000297792"/>
    </source>
</evidence>
<gene>
    <name evidence="1" type="ORF">EJD98_25415</name>
</gene>
<name>A0A4Z0HHY3_MYCPR</name>
<protein>
    <submittedName>
        <fullName evidence="1">Uncharacterized protein</fullName>
    </submittedName>
</protein>
<dbReference type="EMBL" id="RWKA01000018">
    <property type="protein sequence ID" value="TGB37891.1"/>
    <property type="molecule type" value="Genomic_DNA"/>
</dbReference>
<keyword evidence="2" id="KW-1185">Reference proteome</keyword>
<accession>A0A4Z0HHY3</accession>
<sequence length="216" mass="24602">MTQPHHTAEHWAGRRRSIDVFIVTKVEDHGDTVSLTGHRGWTFNKSKAALGRDIHVGEHLQQETIGFSQVTGLRDVNGWLFHYTDQELADEAREFSERVHRNDVVRLEKNRKQYAEWEAALPDWLKARIQRFRDAAGEKFLLEGWGYELMICRLADLMDQDREDEADELARDEGVTGNQWDCAKTLAAGRERYGDRFAVGCPAGLSPITGSADYSG</sequence>
<reference evidence="1 2" key="1">
    <citation type="submission" date="2018-12" db="EMBL/GenBank/DDBJ databases">
        <title>Draft genome sequences of Mycolicibacterium peregrinum isolated from a pig with lymphadenitis and from soil on the same Japanese pig farm.</title>
        <authorList>
            <person name="Komatsu T."/>
            <person name="Ohya K."/>
            <person name="Sawai K."/>
            <person name="Odoi J.O."/>
            <person name="Otsu K."/>
            <person name="Ota A."/>
            <person name="Ito T."/>
            <person name="Kawai M."/>
            <person name="Maruyama F."/>
        </authorList>
    </citation>
    <scope>NUCLEOTIDE SEQUENCE [LARGE SCALE GENOMIC DNA]</scope>
    <source>
        <strain evidence="1 2">138</strain>
    </source>
</reference>
<organism evidence="1 2">
    <name type="scientific">Mycolicibacterium peregrinum</name>
    <name type="common">Mycobacterium peregrinum</name>
    <dbReference type="NCBI Taxonomy" id="43304"/>
    <lineage>
        <taxon>Bacteria</taxon>
        <taxon>Bacillati</taxon>
        <taxon>Actinomycetota</taxon>
        <taxon>Actinomycetes</taxon>
        <taxon>Mycobacteriales</taxon>
        <taxon>Mycobacteriaceae</taxon>
        <taxon>Mycolicibacterium</taxon>
    </lineage>
</organism>
<proteinExistence type="predicted"/>
<evidence type="ECO:0000313" key="1">
    <source>
        <dbReference type="EMBL" id="TGB37891.1"/>
    </source>
</evidence>